<organism evidence="1 2">
    <name type="scientific">Fusarium vanettenii (strain ATCC MYA-4622 / CBS 123669 / FGSC 9596 / NRRL 45880 / 77-13-4)</name>
    <name type="common">Fusarium solani subsp. pisi</name>
    <dbReference type="NCBI Taxonomy" id="660122"/>
    <lineage>
        <taxon>Eukaryota</taxon>
        <taxon>Fungi</taxon>
        <taxon>Dikarya</taxon>
        <taxon>Ascomycota</taxon>
        <taxon>Pezizomycotina</taxon>
        <taxon>Sordariomycetes</taxon>
        <taxon>Hypocreomycetidae</taxon>
        <taxon>Hypocreales</taxon>
        <taxon>Nectriaceae</taxon>
        <taxon>Fusarium</taxon>
        <taxon>Fusarium solani species complex</taxon>
        <taxon>Fusarium vanettenii</taxon>
    </lineage>
</organism>
<reference evidence="1 2" key="1">
    <citation type="journal article" date="2009" name="PLoS Genet.">
        <title>The genome of Nectria haematococca: contribution of supernumerary chromosomes to gene expansion.</title>
        <authorList>
            <person name="Coleman J.J."/>
            <person name="Rounsley S.D."/>
            <person name="Rodriguez-Carres M."/>
            <person name="Kuo A."/>
            <person name="Wasmann C.C."/>
            <person name="Grimwood J."/>
            <person name="Schmutz J."/>
            <person name="Taga M."/>
            <person name="White G.J."/>
            <person name="Zhou S."/>
            <person name="Schwartz D.C."/>
            <person name="Freitag M."/>
            <person name="Ma L.J."/>
            <person name="Danchin E.G."/>
            <person name="Henrissat B."/>
            <person name="Coutinho P.M."/>
            <person name="Nelson D.R."/>
            <person name="Straney D."/>
            <person name="Napoli C.A."/>
            <person name="Barker B.M."/>
            <person name="Gribskov M."/>
            <person name="Rep M."/>
            <person name="Kroken S."/>
            <person name="Molnar I."/>
            <person name="Rensing C."/>
            <person name="Kennell J.C."/>
            <person name="Zamora J."/>
            <person name="Farman M.L."/>
            <person name="Selker E.U."/>
            <person name="Salamov A."/>
            <person name="Shapiro H."/>
            <person name="Pangilinan J."/>
            <person name="Lindquist E."/>
            <person name="Lamers C."/>
            <person name="Grigoriev I.V."/>
            <person name="Geiser D.M."/>
            <person name="Covert S.F."/>
            <person name="Temporini E."/>
            <person name="Vanetten H.D."/>
        </authorList>
    </citation>
    <scope>NUCLEOTIDE SEQUENCE [LARGE SCALE GENOMIC DNA]</scope>
    <source>
        <strain evidence="2">ATCC MYA-4622 / CBS 123669 / FGSC 9596 / NRRL 45880 / 77-13-4</strain>
    </source>
</reference>
<gene>
    <name evidence="1" type="ORF">NECHADRAFT_87750</name>
</gene>
<dbReference type="AlphaFoldDB" id="C7Z2X5"/>
<evidence type="ECO:0000313" key="2">
    <source>
        <dbReference type="Proteomes" id="UP000005206"/>
    </source>
</evidence>
<dbReference type="InParanoid" id="C7Z2X5"/>
<name>C7Z2X5_FUSV7</name>
<keyword evidence="2" id="KW-1185">Reference proteome</keyword>
<dbReference type="STRING" id="660122.C7Z2X5"/>
<dbReference type="EMBL" id="GG698907">
    <property type="protein sequence ID" value="EEU41734.1"/>
    <property type="molecule type" value="Genomic_DNA"/>
</dbReference>
<protein>
    <submittedName>
        <fullName evidence="1">Uncharacterized protein</fullName>
    </submittedName>
</protein>
<proteinExistence type="predicted"/>
<accession>C7Z2X5</accession>
<evidence type="ECO:0000313" key="1">
    <source>
        <dbReference type="EMBL" id="EEU41734.1"/>
    </source>
</evidence>
<dbReference type="RefSeq" id="XP_003047447.1">
    <property type="nucleotide sequence ID" value="XM_003047401.1"/>
</dbReference>
<dbReference type="Proteomes" id="UP000005206">
    <property type="component" value="Chromosome 12"/>
</dbReference>
<sequence>MTVAASTTTTNLLGPDSSNPSKRWGLAIYRCDYSDDVLWKSYMYHFKHAVKAELKDIGAHWSIWGRLHWTIIEDHKCLHSASKQDVQELFASLNKQDLTIQMPAPPNDAWRCKQEYDSCIYVDKWCLDTLDLHEAWLDRGAPGPFLPVVCAVLNNRHTPDNEVGLEGQPMDASHMPYTGWVWTHVGCISKLCPMRHFISGY</sequence>
<dbReference type="GeneID" id="9675880"/>
<dbReference type="OrthoDB" id="4424523at2759"/>
<dbReference type="VEuPathDB" id="FungiDB:NECHADRAFT_87750"/>
<dbReference type="HOGENOM" id="CLU_1360744_0_0_1"/>
<dbReference type="KEGG" id="nhe:NECHADRAFT_87750"/>